<evidence type="ECO:0000313" key="1">
    <source>
        <dbReference type="EMBL" id="KAF9608271.1"/>
    </source>
</evidence>
<sequence>MSIYITSSTIFAPEAGIASDSVTRMGTPYKTDTPENTVKCSPQEICVGIQFSGVTEKSDRILFCVCEEERCFIAGSAESGSQEQS</sequence>
<dbReference type="EMBL" id="JADFTS010000004">
    <property type="protein sequence ID" value="KAF9608271.1"/>
    <property type="molecule type" value="Genomic_DNA"/>
</dbReference>
<comment type="caution">
    <text evidence="1">The sequence shown here is derived from an EMBL/GenBank/DDBJ whole genome shotgun (WGS) entry which is preliminary data.</text>
</comment>
<dbReference type="AlphaFoldDB" id="A0A835I0L8"/>
<accession>A0A835I0L8</accession>
<evidence type="ECO:0000313" key="2">
    <source>
        <dbReference type="Proteomes" id="UP000631114"/>
    </source>
</evidence>
<proteinExistence type="predicted"/>
<dbReference type="Proteomes" id="UP000631114">
    <property type="component" value="Unassembled WGS sequence"/>
</dbReference>
<organism evidence="1 2">
    <name type="scientific">Coptis chinensis</name>
    <dbReference type="NCBI Taxonomy" id="261450"/>
    <lineage>
        <taxon>Eukaryota</taxon>
        <taxon>Viridiplantae</taxon>
        <taxon>Streptophyta</taxon>
        <taxon>Embryophyta</taxon>
        <taxon>Tracheophyta</taxon>
        <taxon>Spermatophyta</taxon>
        <taxon>Magnoliopsida</taxon>
        <taxon>Ranunculales</taxon>
        <taxon>Ranunculaceae</taxon>
        <taxon>Coptidoideae</taxon>
        <taxon>Coptis</taxon>
    </lineage>
</organism>
<name>A0A835I0L8_9MAGN</name>
<reference evidence="1 2" key="1">
    <citation type="submission" date="2020-10" db="EMBL/GenBank/DDBJ databases">
        <title>The Coptis chinensis genome and diversification of protoberbering-type alkaloids.</title>
        <authorList>
            <person name="Wang B."/>
            <person name="Shu S."/>
            <person name="Song C."/>
            <person name="Liu Y."/>
        </authorList>
    </citation>
    <scope>NUCLEOTIDE SEQUENCE [LARGE SCALE GENOMIC DNA]</scope>
    <source>
        <strain evidence="1">HL-2020</strain>
        <tissue evidence="1">Leaf</tissue>
    </source>
</reference>
<protein>
    <submittedName>
        <fullName evidence="1">Uncharacterized protein</fullName>
    </submittedName>
</protein>
<keyword evidence="2" id="KW-1185">Reference proteome</keyword>
<gene>
    <name evidence="1" type="ORF">IFM89_008556</name>
</gene>